<dbReference type="InterPro" id="IPR009057">
    <property type="entry name" value="Homeodomain-like_sf"/>
</dbReference>
<keyword evidence="6" id="KW-0539">Nucleus</keyword>
<feature type="compositionally biased region" description="Low complexity" evidence="7">
    <location>
        <begin position="848"/>
        <end position="859"/>
    </location>
</feature>
<keyword evidence="4" id="KW-0238">DNA-binding</keyword>
<feature type="non-terminal residue" evidence="10">
    <location>
        <position position="1030"/>
    </location>
</feature>
<reference evidence="10" key="1">
    <citation type="submission" date="2015-08" db="EMBL/GenBank/DDBJ databases">
        <authorList>
            <person name="Babu N.S."/>
            <person name="Beckwith C.J."/>
            <person name="Beseler K.G."/>
            <person name="Brison A."/>
            <person name="Carone J.V."/>
            <person name="Caskin T.P."/>
            <person name="Diamond M."/>
            <person name="Durham M.E."/>
            <person name="Foxe J.M."/>
            <person name="Go M."/>
            <person name="Henderson B.A."/>
            <person name="Jones I.B."/>
            <person name="McGettigan J.A."/>
            <person name="Micheletti S.J."/>
            <person name="Nasrallah M.E."/>
            <person name="Ortiz D."/>
            <person name="Piller C.R."/>
            <person name="Privatt S.R."/>
            <person name="Schneider S.L."/>
            <person name="Sharp S."/>
            <person name="Smith T.C."/>
            <person name="Stanton J.D."/>
            <person name="Ullery H.E."/>
            <person name="Wilson R.J."/>
            <person name="Serrano M.G."/>
            <person name="Buck G."/>
            <person name="Lee V."/>
            <person name="Wang Y."/>
            <person name="Carvalho R."/>
            <person name="Voegtly L."/>
            <person name="Shi R."/>
            <person name="Duckworth R."/>
            <person name="Johnson A."/>
            <person name="Loviza R."/>
            <person name="Walstead R."/>
            <person name="Shah Z."/>
            <person name="Kiflezghi M."/>
            <person name="Wade K."/>
            <person name="Ball S.L."/>
            <person name="Bradley K.W."/>
            <person name="Asai D.J."/>
            <person name="Bowman C.A."/>
            <person name="Russell D.A."/>
            <person name="Pope W.H."/>
            <person name="Jacobs-Sera D."/>
            <person name="Hendrix R.W."/>
            <person name="Hatfull G.F."/>
        </authorList>
    </citation>
    <scope>NUCLEOTIDE SEQUENCE</scope>
</reference>
<feature type="compositionally biased region" description="Basic and acidic residues" evidence="7">
    <location>
        <begin position="98"/>
        <end position="108"/>
    </location>
</feature>
<sequence>GGIPRRCLRSDSMAERTLCTLMPAQHSTRAAYQPGARGSKFAATDLTSMPAIAKQTCERGRHRETSIMPQDSPTKGGAGRLGRGKRRRSEPAGGVDRSAARSMEEPIRRSSRGAWTKEEDAMLTEHVATNGPGSWGHIAMLLPNRTEAQCFHRWQKVLNPEVCKGPWTKQEDQLILRLVDHYGAKQWTLVAGHLQGRLGKQCRERWHNHLNPAIKHGNWTREEDEVVVRFHACHGNQWAKLAQFVPGRTDNALKNHWNSTLRRKVEQGEFLGLRPWVDRPGDSQDEDGCSPASDQPPNATAGGSEPQPAQAPALPALPDPNLDPPIILLGPRRSGRRSSLVVDQTFFSPPSQPQVDAWVAAPTGDLRLPSDFVPDLDEPDSAAAGQCAPAPSVEERKPSFSFRTLPRRASVGGTGPRPVAKPSARHKARGKVEAAASDEATRAPQASGAGSRSRRRRRESADAGPNQDATQLSGDATRGATGMMIEGPLPPVAHAAYGGPKAAAAAPGAAASLAPTVTGPPGCQTLPLALGVVLLPVGGGGCSGPPTQQPACPAPALAQGPAALLSVCAAVAGRAPRPPAHLTLDPDTWTSLVELGIDSPAMQARMDAELTDTPLQGCRVAPPSCIATPAMLLFGTGLRGMGPRSGGTGSARRCAGASTGPRPRPQISLLAATTGTPSSVLNALPRASGAGPDARSPSARSLGGARRRGQSPGGAAPGGARERCSVSGPGDATVRAARPAWRALQVPLCCEGEAPGAGVGAVTPMGAGLRHGEGLLLSPAPPATGAGAEEERLLCAARFRPASLRVDDLYGAGGAGGSTRGAAGKRRSSTFSTAAGGRQVPGGGWGGSPVQEGWSAGHAGAPGGGADGSGGDGGGDAAGGSTASQLKARLYQLAAVSPEQACRDARGAEGDAGAWGAPEEGFEAPRPAAVLHLARRLEGSSWPGADGERLGDMQRRPPCPDAASGGPAPLALDPSLPSSAAVLHLARRLEGSSWPGADGERLGDMQRRPPCPDAASGGPAPLALDPSLPS</sequence>
<feature type="compositionally biased region" description="Polar residues" evidence="7">
    <location>
        <begin position="671"/>
        <end position="681"/>
    </location>
</feature>
<evidence type="ECO:0000256" key="1">
    <source>
        <dbReference type="ARBA" id="ARBA00004123"/>
    </source>
</evidence>
<feature type="compositionally biased region" description="Basic and acidic residues" evidence="7">
    <location>
        <begin position="946"/>
        <end position="955"/>
    </location>
</feature>
<dbReference type="CDD" id="cd00167">
    <property type="entry name" value="SANT"/>
    <property type="match status" value="3"/>
</dbReference>
<feature type="compositionally biased region" description="Low complexity" evidence="7">
    <location>
        <begin position="1019"/>
        <end position="1030"/>
    </location>
</feature>
<feature type="domain" description="Myb-like" evidence="8">
    <location>
        <begin position="159"/>
        <end position="210"/>
    </location>
</feature>
<evidence type="ECO:0000259" key="9">
    <source>
        <dbReference type="PROSITE" id="PS51294"/>
    </source>
</evidence>
<comment type="subcellular location">
    <subcellularLocation>
        <location evidence="1">Nucleus</location>
    </subcellularLocation>
</comment>
<feature type="region of interest" description="Disordered" evidence="7">
    <location>
        <begin position="989"/>
        <end position="1030"/>
    </location>
</feature>
<evidence type="ECO:0000259" key="8">
    <source>
        <dbReference type="PROSITE" id="PS50090"/>
    </source>
</evidence>
<dbReference type="InterPro" id="IPR050560">
    <property type="entry name" value="MYB_TF"/>
</dbReference>
<dbReference type="FunFam" id="1.10.10.60:FF:000010">
    <property type="entry name" value="Transcriptional activator Myb isoform A"/>
    <property type="match status" value="1"/>
</dbReference>
<feature type="domain" description="HTH myb-type" evidence="9">
    <location>
        <begin position="112"/>
        <end position="158"/>
    </location>
</feature>
<dbReference type="InterPro" id="IPR001005">
    <property type="entry name" value="SANT/Myb"/>
</dbReference>
<dbReference type="PANTHER" id="PTHR45614">
    <property type="entry name" value="MYB PROTEIN-RELATED"/>
    <property type="match status" value="1"/>
</dbReference>
<feature type="compositionally biased region" description="Low complexity" evidence="7">
    <location>
        <begin position="694"/>
        <end position="704"/>
    </location>
</feature>
<dbReference type="GO" id="GO:0005634">
    <property type="term" value="C:nucleus"/>
    <property type="evidence" value="ECO:0007669"/>
    <property type="project" value="UniProtKB-SubCell"/>
</dbReference>
<feature type="domain" description="HTH myb-type" evidence="9">
    <location>
        <begin position="215"/>
        <end position="265"/>
    </location>
</feature>
<dbReference type="SUPFAM" id="SSF46689">
    <property type="entry name" value="Homeodomain-like"/>
    <property type="match status" value="2"/>
</dbReference>
<dbReference type="PANTHER" id="PTHR45614:SF25">
    <property type="entry name" value="MYB PROTEIN"/>
    <property type="match status" value="1"/>
</dbReference>
<evidence type="ECO:0000256" key="2">
    <source>
        <dbReference type="ARBA" id="ARBA00022737"/>
    </source>
</evidence>
<keyword evidence="5" id="KW-0804">Transcription</keyword>
<dbReference type="SMART" id="SM00717">
    <property type="entry name" value="SANT"/>
    <property type="match status" value="3"/>
</dbReference>
<evidence type="ECO:0000256" key="7">
    <source>
        <dbReference type="SAM" id="MobiDB-lite"/>
    </source>
</evidence>
<feature type="region of interest" description="Disordered" evidence="7">
    <location>
        <begin position="58"/>
        <end position="113"/>
    </location>
</feature>
<evidence type="ECO:0000256" key="5">
    <source>
        <dbReference type="ARBA" id="ARBA00023163"/>
    </source>
</evidence>
<dbReference type="PROSITE" id="PS51294">
    <property type="entry name" value="HTH_MYB"/>
    <property type="match status" value="3"/>
</dbReference>
<feature type="compositionally biased region" description="Gly residues" evidence="7">
    <location>
        <begin position="860"/>
        <end position="878"/>
    </location>
</feature>
<feature type="region of interest" description="Disordered" evidence="7">
    <location>
        <begin position="940"/>
        <end position="968"/>
    </location>
</feature>
<dbReference type="FunFam" id="1.10.10.60:FF:000016">
    <property type="entry name" value="Transcriptional activator Myb isoform A"/>
    <property type="match status" value="1"/>
</dbReference>
<dbReference type="Gene3D" id="1.10.10.60">
    <property type="entry name" value="Homeodomain-like"/>
    <property type="match status" value="3"/>
</dbReference>
<gene>
    <name evidence="10" type="ORF">g.81478</name>
</gene>
<protein>
    <submittedName>
        <fullName evidence="10">Uncharacterized protein</fullName>
    </submittedName>
</protein>
<evidence type="ECO:0000256" key="4">
    <source>
        <dbReference type="ARBA" id="ARBA00023125"/>
    </source>
</evidence>
<name>A0A1D1ZNX5_AUXPR</name>
<feature type="domain" description="HTH myb-type" evidence="9">
    <location>
        <begin position="159"/>
        <end position="214"/>
    </location>
</feature>
<dbReference type="PROSITE" id="PS50090">
    <property type="entry name" value="MYB_LIKE"/>
    <property type="match status" value="3"/>
</dbReference>
<keyword evidence="2" id="KW-0677">Repeat</keyword>
<dbReference type="InterPro" id="IPR017930">
    <property type="entry name" value="Myb_dom"/>
</dbReference>
<feature type="compositionally biased region" description="Basic and acidic residues" evidence="7">
    <location>
        <begin position="998"/>
        <end position="1007"/>
    </location>
</feature>
<accession>A0A1D1ZNX5</accession>
<evidence type="ECO:0000256" key="6">
    <source>
        <dbReference type="ARBA" id="ARBA00023242"/>
    </source>
</evidence>
<dbReference type="GO" id="GO:0000978">
    <property type="term" value="F:RNA polymerase II cis-regulatory region sequence-specific DNA binding"/>
    <property type="evidence" value="ECO:0007669"/>
    <property type="project" value="TreeGrafter"/>
</dbReference>
<feature type="region of interest" description="Disordered" evidence="7">
    <location>
        <begin position="369"/>
        <end position="487"/>
    </location>
</feature>
<dbReference type="GO" id="GO:0000981">
    <property type="term" value="F:DNA-binding transcription factor activity, RNA polymerase II-specific"/>
    <property type="evidence" value="ECO:0007669"/>
    <property type="project" value="TreeGrafter"/>
</dbReference>
<feature type="domain" description="Myb-like" evidence="8">
    <location>
        <begin position="211"/>
        <end position="261"/>
    </location>
</feature>
<feature type="domain" description="Myb-like" evidence="8">
    <location>
        <begin position="112"/>
        <end position="158"/>
    </location>
</feature>
<evidence type="ECO:0000256" key="3">
    <source>
        <dbReference type="ARBA" id="ARBA00023015"/>
    </source>
</evidence>
<dbReference type="EMBL" id="GDKF01009932">
    <property type="protein sequence ID" value="JAT68690.1"/>
    <property type="molecule type" value="Transcribed_RNA"/>
</dbReference>
<dbReference type="AlphaFoldDB" id="A0A1D1ZNX5"/>
<evidence type="ECO:0000313" key="10">
    <source>
        <dbReference type="EMBL" id="JAT68690.1"/>
    </source>
</evidence>
<dbReference type="Pfam" id="PF00249">
    <property type="entry name" value="Myb_DNA-binding"/>
    <property type="match status" value="1"/>
</dbReference>
<feature type="region of interest" description="Disordered" evidence="7">
    <location>
        <begin position="814"/>
        <end position="881"/>
    </location>
</feature>
<dbReference type="Pfam" id="PF13921">
    <property type="entry name" value="Myb_DNA-bind_6"/>
    <property type="match status" value="1"/>
</dbReference>
<feature type="non-terminal residue" evidence="10">
    <location>
        <position position="1"/>
    </location>
</feature>
<proteinExistence type="predicted"/>
<keyword evidence="3" id="KW-0805">Transcription regulation</keyword>
<organism evidence="10">
    <name type="scientific">Auxenochlorella protothecoides</name>
    <name type="common">Green microalga</name>
    <name type="synonym">Chlorella protothecoides</name>
    <dbReference type="NCBI Taxonomy" id="3075"/>
    <lineage>
        <taxon>Eukaryota</taxon>
        <taxon>Viridiplantae</taxon>
        <taxon>Chlorophyta</taxon>
        <taxon>core chlorophytes</taxon>
        <taxon>Trebouxiophyceae</taxon>
        <taxon>Chlorellales</taxon>
        <taxon>Chlorellaceae</taxon>
        <taxon>Auxenochlorella</taxon>
    </lineage>
</organism>
<feature type="region of interest" description="Disordered" evidence="7">
    <location>
        <begin position="643"/>
        <end position="732"/>
    </location>
</feature>
<feature type="region of interest" description="Disordered" evidence="7">
    <location>
        <begin position="273"/>
        <end position="331"/>
    </location>
</feature>